<dbReference type="AlphaFoldDB" id="A0AA88P350"/>
<reference evidence="2" key="1">
    <citation type="submission" date="2023-08" db="EMBL/GenBank/DDBJ databases">
        <title>Chromosome-level Genome Assembly of mud carp (Cirrhinus molitorella).</title>
        <authorList>
            <person name="Liu H."/>
        </authorList>
    </citation>
    <scope>NUCLEOTIDE SEQUENCE</scope>
    <source>
        <strain evidence="2">Prfri</strain>
        <tissue evidence="2">Muscle</tissue>
    </source>
</reference>
<dbReference type="Proteomes" id="UP001187343">
    <property type="component" value="Unassembled WGS sequence"/>
</dbReference>
<feature type="region of interest" description="Disordered" evidence="1">
    <location>
        <begin position="120"/>
        <end position="153"/>
    </location>
</feature>
<organism evidence="2 3">
    <name type="scientific">Cirrhinus molitorella</name>
    <name type="common">mud carp</name>
    <dbReference type="NCBI Taxonomy" id="172907"/>
    <lineage>
        <taxon>Eukaryota</taxon>
        <taxon>Metazoa</taxon>
        <taxon>Chordata</taxon>
        <taxon>Craniata</taxon>
        <taxon>Vertebrata</taxon>
        <taxon>Euteleostomi</taxon>
        <taxon>Actinopterygii</taxon>
        <taxon>Neopterygii</taxon>
        <taxon>Teleostei</taxon>
        <taxon>Ostariophysi</taxon>
        <taxon>Cypriniformes</taxon>
        <taxon>Cyprinidae</taxon>
        <taxon>Labeoninae</taxon>
        <taxon>Labeonini</taxon>
        <taxon>Cirrhinus</taxon>
    </lineage>
</organism>
<evidence type="ECO:0000256" key="1">
    <source>
        <dbReference type="SAM" id="MobiDB-lite"/>
    </source>
</evidence>
<evidence type="ECO:0000313" key="2">
    <source>
        <dbReference type="EMBL" id="KAK2870739.1"/>
    </source>
</evidence>
<accession>A0AA88P350</accession>
<proteinExistence type="predicted"/>
<comment type="caution">
    <text evidence="2">The sequence shown here is derived from an EMBL/GenBank/DDBJ whole genome shotgun (WGS) entry which is preliminary data.</text>
</comment>
<gene>
    <name evidence="2" type="ORF">Q8A67_023266</name>
</gene>
<name>A0AA88P350_9TELE</name>
<feature type="compositionally biased region" description="Polar residues" evidence="1">
    <location>
        <begin position="129"/>
        <end position="141"/>
    </location>
</feature>
<dbReference type="EMBL" id="JAUYZG010000023">
    <property type="protein sequence ID" value="KAK2870739.1"/>
    <property type="molecule type" value="Genomic_DNA"/>
</dbReference>
<sequence length="153" mass="16754">MKNSEDRQETQASGPPPLGSLGIAGLWETLPFAHQLLNPILEAKLGLDTPSSSTFCPVLQQSHHGVPLQREAQGLNGGLVKRENPSKGEFRLETMAFRRRPGRSQRDVLRVNIKFPKTVGRGQNPPLAFQSQKVDPPQTTEPAAGDLGEWEAL</sequence>
<evidence type="ECO:0000313" key="3">
    <source>
        <dbReference type="Proteomes" id="UP001187343"/>
    </source>
</evidence>
<keyword evidence="3" id="KW-1185">Reference proteome</keyword>
<protein>
    <submittedName>
        <fullName evidence="2">Uncharacterized protein</fullName>
    </submittedName>
</protein>